<comment type="caution">
    <text evidence="3">The sequence shown here is derived from an EMBL/GenBank/DDBJ whole genome shotgun (WGS) entry which is preliminary data.</text>
</comment>
<keyword evidence="2" id="KW-0472">Membrane</keyword>
<feature type="transmembrane region" description="Helical" evidence="2">
    <location>
        <begin position="61"/>
        <end position="89"/>
    </location>
</feature>
<accession>A0A8K0X4S0</accession>
<evidence type="ECO:0000256" key="2">
    <source>
        <dbReference type="SAM" id="Phobius"/>
    </source>
</evidence>
<dbReference type="EMBL" id="JAGPXD010000002">
    <property type="protein sequence ID" value="KAH7367093.1"/>
    <property type="molecule type" value="Genomic_DNA"/>
</dbReference>
<evidence type="ECO:0000313" key="3">
    <source>
        <dbReference type="EMBL" id="KAH7367093.1"/>
    </source>
</evidence>
<protein>
    <submittedName>
        <fullName evidence="3">Uncharacterized protein</fullName>
    </submittedName>
</protein>
<reference evidence="3" key="1">
    <citation type="journal article" date="2021" name="Nat. Commun.">
        <title>Genetic determinants of endophytism in the Arabidopsis root mycobiome.</title>
        <authorList>
            <person name="Mesny F."/>
            <person name="Miyauchi S."/>
            <person name="Thiergart T."/>
            <person name="Pickel B."/>
            <person name="Atanasova L."/>
            <person name="Karlsson M."/>
            <person name="Huettel B."/>
            <person name="Barry K.W."/>
            <person name="Haridas S."/>
            <person name="Chen C."/>
            <person name="Bauer D."/>
            <person name="Andreopoulos W."/>
            <person name="Pangilinan J."/>
            <person name="LaButti K."/>
            <person name="Riley R."/>
            <person name="Lipzen A."/>
            <person name="Clum A."/>
            <person name="Drula E."/>
            <person name="Henrissat B."/>
            <person name="Kohler A."/>
            <person name="Grigoriev I.V."/>
            <person name="Martin F.M."/>
            <person name="Hacquard S."/>
        </authorList>
    </citation>
    <scope>NUCLEOTIDE SEQUENCE</scope>
    <source>
        <strain evidence="3">MPI-CAGE-AT-0016</strain>
    </source>
</reference>
<feature type="transmembrane region" description="Helical" evidence="2">
    <location>
        <begin position="101"/>
        <end position="121"/>
    </location>
</feature>
<proteinExistence type="predicted"/>
<feature type="transmembrane region" description="Helical" evidence="2">
    <location>
        <begin position="133"/>
        <end position="153"/>
    </location>
</feature>
<name>A0A8K0X4S0_9PEZI</name>
<feature type="transmembrane region" description="Helical" evidence="2">
    <location>
        <begin position="173"/>
        <end position="192"/>
    </location>
</feature>
<keyword evidence="4" id="KW-1185">Reference proteome</keyword>
<feature type="compositionally biased region" description="Basic residues" evidence="1">
    <location>
        <begin position="214"/>
        <end position="225"/>
    </location>
</feature>
<gene>
    <name evidence="3" type="ORF">B0T11DRAFT_50319</name>
</gene>
<evidence type="ECO:0000313" key="4">
    <source>
        <dbReference type="Proteomes" id="UP000813385"/>
    </source>
</evidence>
<sequence>MKDRIHRPPPLELAPPKRQHKVAVPGQRTTSLPGPPTTRHVPSSPPASTHQRRRSSDRSTFSSWVQLLSDAVQVHVCAILIAALGTFLYQVPSAAGTRAGSTAMAAMTLLTLSIFLSLLSMFRPHSAPNPWTLVVRLILAFSFVAIFLAWVAQVPGPRVFEPSSYRLWGMPPHAANGFVSGVVFVLGVAEFTRAVVWRHTLLGETAQWQFRSSRAPRRSRHHGHTERRAQEPSVADMRSWPLKTAATSTTLVSTSSAARPGPR</sequence>
<dbReference type="Proteomes" id="UP000813385">
    <property type="component" value="Unassembled WGS sequence"/>
</dbReference>
<keyword evidence="2" id="KW-0812">Transmembrane</keyword>
<dbReference type="OrthoDB" id="5209398at2759"/>
<keyword evidence="2" id="KW-1133">Transmembrane helix</keyword>
<feature type="region of interest" description="Disordered" evidence="1">
    <location>
        <begin position="1"/>
        <end position="56"/>
    </location>
</feature>
<organism evidence="3 4">
    <name type="scientific">Plectosphaerella cucumerina</name>
    <dbReference type="NCBI Taxonomy" id="40658"/>
    <lineage>
        <taxon>Eukaryota</taxon>
        <taxon>Fungi</taxon>
        <taxon>Dikarya</taxon>
        <taxon>Ascomycota</taxon>
        <taxon>Pezizomycotina</taxon>
        <taxon>Sordariomycetes</taxon>
        <taxon>Hypocreomycetidae</taxon>
        <taxon>Glomerellales</taxon>
        <taxon>Plectosphaerellaceae</taxon>
        <taxon>Plectosphaerella</taxon>
    </lineage>
</organism>
<dbReference type="AlphaFoldDB" id="A0A8K0X4S0"/>
<evidence type="ECO:0000256" key="1">
    <source>
        <dbReference type="SAM" id="MobiDB-lite"/>
    </source>
</evidence>
<feature type="region of interest" description="Disordered" evidence="1">
    <location>
        <begin position="213"/>
        <end position="240"/>
    </location>
</feature>